<protein>
    <submittedName>
        <fullName evidence="1">Solute carrier family 23 member 1</fullName>
    </submittedName>
</protein>
<comment type="caution">
    <text evidence="1">The sequence shown here is derived from an EMBL/GenBank/DDBJ whole genome shotgun (WGS) entry which is preliminary data.</text>
</comment>
<proteinExistence type="predicted"/>
<dbReference type="EMBL" id="BAAFST010000018">
    <property type="protein sequence ID" value="GAB1301565.1"/>
    <property type="molecule type" value="Genomic_DNA"/>
</dbReference>
<sequence length="47" mass="5377">MVKRTTFFRYVPICPVFRGFSKKTENQPPVLEDTPDNIETGSVCTKV</sequence>
<keyword evidence="2" id="KW-1185">Reference proteome</keyword>
<evidence type="ECO:0000313" key="2">
    <source>
        <dbReference type="Proteomes" id="UP001623349"/>
    </source>
</evidence>
<reference evidence="1 2" key="1">
    <citation type="submission" date="2024-08" db="EMBL/GenBank/DDBJ databases">
        <title>The draft genome of Apodemus speciosus.</title>
        <authorList>
            <person name="Nabeshima K."/>
            <person name="Suzuki S."/>
            <person name="Onuma M."/>
        </authorList>
    </citation>
    <scope>NUCLEOTIDE SEQUENCE [LARGE SCALE GENOMIC DNA]</scope>
    <source>
        <strain evidence="1">IB14-021</strain>
    </source>
</reference>
<gene>
    <name evidence="1" type="ORF">APTSU1_001680300</name>
</gene>
<organism evidence="1 2">
    <name type="scientific">Apodemus speciosus</name>
    <name type="common">Large Japanese field mouse</name>
    <dbReference type="NCBI Taxonomy" id="105296"/>
    <lineage>
        <taxon>Eukaryota</taxon>
        <taxon>Metazoa</taxon>
        <taxon>Chordata</taxon>
        <taxon>Craniata</taxon>
        <taxon>Vertebrata</taxon>
        <taxon>Euteleostomi</taxon>
        <taxon>Mammalia</taxon>
        <taxon>Eutheria</taxon>
        <taxon>Euarchontoglires</taxon>
        <taxon>Glires</taxon>
        <taxon>Rodentia</taxon>
        <taxon>Myomorpha</taxon>
        <taxon>Muroidea</taxon>
        <taxon>Muridae</taxon>
        <taxon>Murinae</taxon>
        <taxon>Apodemus</taxon>
    </lineage>
</organism>
<accession>A0ABQ0FQS2</accession>
<evidence type="ECO:0000313" key="1">
    <source>
        <dbReference type="EMBL" id="GAB1301565.1"/>
    </source>
</evidence>
<dbReference type="Proteomes" id="UP001623349">
    <property type="component" value="Unassembled WGS sequence"/>
</dbReference>
<name>A0ABQ0FQS2_APOSI</name>